<sequence>MIEASLTNAFLVIGASLCPLLLMVLLIGFLWAVGTAVRQSIARLQRLHSIPCDQCVYFTGCHHLKCTVHPCKALTEDAVDCLDFEPALYSKSCCSSRCKPQ</sequence>
<name>A0A9E8ZHZ6_9CYAN</name>
<protein>
    <submittedName>
        <fullName evidence="2">Uncharacterized protein</fullName>
    </submittedName>
</protein>
<dbReference type="RefSeq" id="WP_268612301.1">
    <property type="nucleotide sequence ID" value="NZ_CP113797.1"/>
</dbReference>
<evidence type="ECO:0000313" key="3">
    <source>
        <dbReference type="Proteomes" id="UP001163152"/>
    </source>
</evidence>
<proteinExistence type="predicted"/>
<keyword evidence="1" id="KW-0472">Membrane</keyword>
<dbReference type="AlphaFoldDB" id="A0A9E8ZHZ6"/>
<reference evidence="2" key="1">
    <citation type="submission" date="2022-12" db="EMBL/GenBank/DDBJ databases">
        <title>Polyphasic identification of a Novel Hot-Spring Cyanobacterium Ocullathermofonsia sinensis gen nov. sp. nov. and Genomic Insights on its Adaptations to the Thermal Habitat.</title>
        <authorList>
            <person name="Daroch M."/>
            <person name="Tang J."/>
            <person name="Jiang Y."/>
        </authorList>
    </citation>
    <scope>NUCLEOTIDE SEQUENCE</scope>
    <source>
        <strain evidence="2">PKUAC-SCTA174</strain>
    </source>
</reference>
<keyword evidence="1" id="KW-1133">Transmembrane helix</keyword>
<keyword evidence="3" id="KW-1185">Reference proteome</keyword>
<gene>
    <name evidence="2" type="ORF">OXH18_09280</name>
</gene>
<dbReference type="KEGG" id="tsin:OXH18_09280"/>
<dbReference type="Proteomes" id="UP001163152">
    <property type="component" value="Chromosome"/>
</dbReference>
<accession>A0A9E8ZHZ6</accession>
<keyword evidence="1" id="KW-0812">Transmembrane</keyword>
<dbReference type="EMBL" id="CP113797">
    <property type="protein sequence ID" value="WAL62159.1"/>
    <property type="molecule type" value="Genomic_DNA"/>
</dbReference>
<organism evidence="2 3">
    <name type="scientific">Thermocoleostomius sinensis A174</name>
    <dbReference type="NCBI Taxonomy" id="2016057"/>
    <lineage>
        <taxon>Bacteria</taxon>
        <taxon>Bacillati</taxon>
        <taxon>Cyanobacteriota</taxon>
        <taxon>Cyanophyceae</taxon>
        <taxon>Oculatellales</taxon>
        <taxon>Oculatellaceae</taxon>
        <taxon>Thermocoleostomius</taxon>
    </lineage>
</organism>
<evidence type="ECO:0000256" key="1">
    <source>
        <dbReference type="SAM" id="Phobius"/>
    </source>
</evidence>
<evidence type="ECO:0000313" key="2">
    <source>
        <dbReference type="EMBL" id="WAL62159.1"/>
    </source>
</evidence>
<feature type="transmembrane region" description="Helical" evidence="1">
    <location>
        <begin position="12"/>
        <end position="37"/>
    </location>
</feature>